<evidence type="ECO:0000256" key="1">
    <source>
        <dbReference type="SAM" id="MobiDB-lite"/>
    </source>
</evidence>
<name>A0AAE1D4N0_9GAST</name>
<dbReference type="Proteomes" id="UP001283361">
    <property type="component" value="Unassembled WGS sequence"/>
</dbReference>
<comment type="caution">
    <text evidence="2">The sequence shown here is derived from an EMBL/GenBank/DDBJ whole genome shotgun (WGS) entry which is preliminary data.</text>
</comment>
<reference evidence="2" key="1">
    <citation type="journal article" date="2023" name="G3 (Bethesda)">
        <title>A reference genome for the long-term kleptoplast-retaining sea slug Elysia crispata morphotype clarki.</title>
        <authorList>
            <person name="Eastman K.E."/>
            <person name="Pendleton A.L."/>
            <person name="Shaikh M.A."/>
            <person name="Suttiyut T."/>
            <person name="Ogas R."/>
            <person name="Tomko P."/>
            <person name="Gavelis G."/>
            <person name="Widhalm J.R."/>
            <person name="Wisecaver J.H."/>
        </authorList>
    </citation>
    <scope>NUCLEOTIDE SEQUENCE</scope>
    <source>
        <strain evidence="2">ECLA1</strain>
    </source>
</reference>
<evidence type="ECO:0000313" key="2">
    <source>
        <dbReference type="EMBL" id="KAK3756645.1"/>
    </source>
</evidence>
<protein>
    <submittedName>
        <fullName evidence="2">Uncharacterized protein</fullName>
    </submittedName>
</protein>
<gene>
    <name evidence="2" type="ORF">RRG08_020779</name>
</gene>
<proteinExistence type="predicted"/>
<evidence type="ECO:0000313" key="3">
    <source>
        <dbReference type="Proteomes" id="UP001283361"/>
    </source>
</evidence>
<dbReference type="EMBL" id="JAWDGP010005490">
    <property type="protein sequence ID" value="KAK3756645.1"/>
    <property type="molecule type" value="Genomic_DNA"/>
</dbReference>
<dbReference type="AlphaFoldDB" id="A0AAE1D4N0"/>
<organism evidence="2 3">
    <name type="scientific">Elysia crispata</name>
    <name type="common">lettuce slug</name>
    <dbReference type="NCBI Taxonomy" id="231223"/>
    <lineage>
        <taxon>Eukaryota</taxon>
        <taxon>Metazoa</taxon>
        <taxon>Spiralia</taxon>
        <taxon>Lophotrochozoa</taxon>
        <taxon>Mollusca</taxon>
        <taxon>Gastropoda</taxon>
        <taxon>Heterobranchia</taxon>
        <taxon>Euthyneura</taxon>
        <taxon>Panpulmonata</taxon>
        <taxon>Sacoglossa</taxon>
        <taxon>Placobranchoidea</taxon>
        <taxon>Plakobranchidae</taxon>
        <taxon>Elysia</taxon>
    </lineage>
</organism>
<keyword evidence="3" id="KW-1185">Reference proteome</keyword>
<accession>A0AAE1D4N0</accession>
<sequence length="112" mass="12438">MKTEERRDSTVFQVGALWRPRKSSQPRECLKLEHSTRTVYSVSSYSTQKGQSGDRDSLVGRNSVSSWSTQHKQSGARDSQDSVSGLSTQHRQSGARDSQDSVSSWSTQNGQS</sequence>
<feature type="region of interest" description="Disordered" evidence="1">
    <location>
        <begin position="40"/>
        <end position="112"/>
    </location>
</feature>
<feature type="compositionally biased region" description="Polar residues" evidence="1">
    <location>
        <begin position="60"/>
        <end position="112"/>
    </location>
</feature>